<dbReference type="RefSeq" id="WP_194506337.1">
    <property type="nucleotide sequence ID" value="NZ_JADILU010000001.1"/>
</dbReference>
<dbReference type="Proteomes" id="UP001597548">
    <property type="component" value="Unassembled WGS sequence"/>
</dbReference>
<dbReference type="Gene3D" id="2.40.128.270">
    <property type="match status" value="1"/>
</dbReference>
<dbReference type="EMBL" id="JBHUOS010000010">
    <property type="protein sequence ID" value="MFD2916802.1"/>
    <property type="molecule type" value="Genomic_DNA"/>
</dbReference>
<comment type="caution">
    <text evidence="2">The sequence shown here is derived from an EMBL/GenBank/DDBJ whole genome shotgun (WGS) entry which is preliminary data.</text>
</comment>
<feature type="domain" description="DUF306" evidence="1">
    <location>
        <begin position="44"/>
        <end position="148"/>
    </location>
</feature>
<protein>
    <submittedName>
        <fullName evidence="2">META domain-containing protein</fullName>
    </submittedName>
</protein>
<gene>
    <name evidence="2" type="ORF">ACFS29_14190</name>
</gene>
<dbReference type="PROSITE" id="PS51257">
    <property type="entry name" value="PROKAR_LIPOPROTEIN"/>
    <property type="match status" value="1"/>
</dbReference>
<dbReference type="InterPro" id="IPR005184">
    <property type="entry name" value="DUF306_Meta_HslJ"/>
</dbReference>
<dbReference type="InterPro" id="IPR053147">
    <property type="entry name" value="Hsp_HslJ-like"/>
</dbReference>
<evidence type="ECO:0000313" key="3">
    <source>
        <dbReference type="Proteomes" id="UP001597548"/>
    </source>
</evidence>
<evidence type="ECO:0000313" key="2">
    <source>
        <dbReference type="EMBL" id="MFD2916802.1"/>
    </source>
</evidence>
<accession>A0ABW5ZYG1</accession>
<sequence>MKLFTLNMFVILVLATSCNSTKKESITNSEDTNIEIELTNNETSFEDTKWKLVTLMGKDVSDKNAFITFSSNDNKVYGNASCNTFNGSYQLKEGFRVSLSTIAATLMACPDMSIETAFLGILEKVDNYSLNGTTMTLNKARMAPYAVFEADK</sequence>
<reference evidence="3" key="1">
    <citation type="journal article" date="2019" name="Int. J. Syst. Evol. Microbiol.">
        <title>The Global Catalogue of Microorganisms (GCM) 10K type strain sequencing project: providing services to taxonomists for standard genome sequencing and annotation.</title>
        <authorList>
            <consortium name="The Broad Institute Genomics Platform"/>
            <consortium name="The Broad Institute Genome Sequencing Center for Infectious Disease"/>
            <person name="Wu L."/>
            <person name="Ma J."/>
        </authorList>
    </citation>
    <scope>NUCLEOTIDE SEQUENCE [LARGE SCALE GENOMIC DNA]</scope>
    <source>
        <strain evidence="3">KCTC 32514</strain>
    </source>
</reference>
<dbReference type="Pfam" id="PF03724">
    <property type="entry name" value="META"/>
    <property type="match status" value="1"/>
</dbReference>
<proteinExistence type="predicted"/>
<evidence type="ECO:0000259" key="1">
    <source>
        <dbReference type="Pfam" id="PF03724"/>
    </source>
</evidence>
<dbReference type="InterPro" id="IPR038670">
    <property type="entry name" value="HslJ-like_sf"/>
</dbReference>
<dbReference type="PANTHER" id="PTHR35535:SF1">
    <property type="entry name" value="HEAT SHOCK PROTEIN HSLJ"/>
    <property type="match status" value="1"/>
</dbReference>
<name>A0ABW5ZYG1_9FLAO</name>
<dbReference type="PANTHER" id="PTHR35535">
    <property type="entry name" value="HEAT SHOCK PROTEIN HSLJ"/>
    <property type="match status" value="1"/>
</dbReference>
<keyword evidence="3" id="KW-1185">Reference proteome</keyword>
<organism evidence="2 3">
    <name type="scientific">Psychroserpens luteus</name>
    <dbReference type="NCBI Taxonomy" id="1434066"/>
    <lineage>
        <taxon>Bacteria</taxon>
        <taxon>Pseudomonadati</taxon>
        <taxon>Bacteroidota</taxon>
        <taxon>Flavobacteriia</taxon>
        <taxon>Flavobacteriales</taxon>
        <taxon>Flavobacteriaceae</taxon>
        <taxon>Psychroserpens</taxon>
    </lineage>
</organism>